<keyword evidence="9 15" id="KW-0547">Nucleotide-binding</keyword>
<dbReference type="GO" id="GO:0005524">
    <property type="term" value="F:ATP binding"/>
    <property type="evidence" value="ECO:0007669"/>
    <property type="project" value="UniProtKB-UniRule"/>
</dbReference>
<evidence type="ECO:0000313" key="21">
    <source>
        <dbReference type="EMBL" id="KAL3095308.1"/>
    </source>
</evidence>
<evidence type="ECO:0000259" key="18">
    <source>
        <dbReference type="PROSITE" id="PS50011"/>
    </source>
</evidence>
<dbReference type="PROSITE" id="PS50081">
    <property type="entry name" value="ZF_DAG_PE_2"/>
    <property type="match status" value="2"/>
</dbReference>
<dbReference type="InterPro" id="IPR002219">
    <property type="entry name" value="PKC_DAG/PE"/>
</dbReference>
<feature type="domain" description="Protein kinase" evidence="18">
    <location>
        <begin position="703"/>
        <end position="961"/>
    </location>
</feature>
<dbReference type="Gene3D" id="3.30.60.20">
    <property type="match status" value="2"/>
</dbReference>
<dbReference type="GO" id="GO:0004697">
    <property type="term" value="F:diacylglycerol-dependent serine/threonine kinase activity"/>
    <property type="evidence" value="ECO:0007669"/>
    <property type="project" value="UniProtKB-EC"/>
</dbReference>
<evidence type="ECO:0000256" key="5">
    <source>
        <dbReference type="ARBA" id="ARBA00022553"/>
    </source>
</evidence>
<comment type="similarity">
    <text evidence="2">Belongs to the protein kinase superfamily. AGC Ser/Thr protein kinase family. PKC subfamily.</text>
</comment>
<dbReference type="InterPro" id="IPR008271">
    <property type="entry name" value="Ser/Thr_kinase_AS"/>
</dbReference>
<dbReference type="SMART" id="SM00220">
    <property type="entry name" value="S_TKc"/>
    <property type="match status" value="1"/>
</dbReference>
<dbReference type="PROSITE" id="PS00479">
    <property type="entry name" value="ZF_DAG_PE_1"/>
    <property type="match status" value="2"/>
</dbReference>
<evidence type="ECO:0000256" key="13">
    <source>
        <dbReference type="ARBA" id="ARBA00022837"/>
    </source>
</evidence>
<evidence type="ECO:0000256" key="9">
    <source>
        <dbReference type="ARBA" id="ARBA00022741"/>
    </source>
</evidence>
<name>A0ABD2JXK3_HETSC</name>
<dbReference type="Gene3D" id="2.60.40.150">
    <property type="entry name" value="C2 domain"/>
    <property type="match status" value="1"/>
</dbReference>
<evidence type="ECO:0000256" key="15">
    <source>
        <dbReference type="PROSITE-ProRule" id="PRU10141"/>
    </source>
</evidence>
<evidence type="ECO:0000256" key="11">
    <source>
        <dbReference type="ARBA" id="ARBA00022777"/>
    </source>
</evidence>
<dbReference type="InterPro" id="IPR020454">
    <property type="entry name" value="DAG/PE-bd"/>
</dbReference>
<dbReference type="InterPro" id="IPR011009">
    <property type="entry name" value="Kinase-like_dom_sf"/>
</dbReference>
<dbReference type="FunFam" id="2.60.40.150:FF:000012">
    <property type="entry name" value="Kinase C alpha type"/>
    <property type="match status" value="1"/>
</dbReference>
<feature type="compositionally biased region" description="Basic and acidic residues" evidence="16">
    <location>
        <begin position="663"/>
        <end position="674"/>
    </location>
</feature>
<accession>A0ABD2JXK3</accession>
<dbReference type="PROSITE" id="PS00107">
    <property type="entry name" value="PROTEIN_KINASE_ATP"/>
    <property type="match status" value="1"/>
</dbReference>
<dbReference type="Proteomes" id="UP001620645">
    <property type="component" value="Unassembled WGS sequence"/>
</dbReference>
<evidence type="ECO:0000256" key="6">
    <source>
        <dbReference type="ARBA" id="ARBA00022679"/>
    </source>
</evidence>
<feature type="compositionally biased region" description="Basic and acidic residues" evidence="16">
    <location>
        <begin position="45"/>
        <end position="58"/>
    </location>
</feature>
<dbReference type="SUPFAM" id="SSF56112">
    <property type="entry name" value="Protein kinase-like (PK-like)"/>
    <property type="match status" value="1"/>
</dbReference>
<dbReference type="AlphaFoldDB" id="A0ABD2JXK3"/>
<dbReference type="CDD" id="cd20836">
    <property type="entry name" value="C1_cPKC_rpt2"/>
    <property type="match status" value="1"/>
</dbReference>
<keyword evidence="12" id="KW-0862">Zinc</keyword>
<dbReference type="GO" id="GO:0043005">
    <property type="term" value="C:neuron projection"/>
    <property type="evidence" value="ECO:0007669"/>
    <property type="project" value="UniProtKB-ARBA"/>
</dbReference>
<dbReference type="PRINTS" id="PR00008">
    <property type="entry name" value="DAGPEDOMAIN"/>
</dbReference>
<dbReference type="GO" id="GO:0008270">
    <property type="term" value="F:zinc ion binding"/>
    <property type="evidence" value="ECO:0007669"/>
    <property type="project" value="UniProtKB-KW"/>
</dbReference>
<feature type="domain" description="C2" evidence="17">
    <location>
        <begin position="508"/>
        <end position="627"/>
    </location>
</feature>
<keyword evidence="22" id="KW-1185">Reference proteome</keyword>
<reference evidence="21 22" key="1">
    <citation type="submission" date="2024-10" db="EMBL/GenBank/DDBJ databases">
        <authorList>
            <person name="Kim D."/>
        </authorList>
    </citation>
    <scope>NUCLEOTIDE SEQUENCE [LARGE SCALE GENOMIC DNA]</scope>
    <source>
        <strain evidence="21">Taebaek</strain>
    </source>
</reference>
<dbReference type="InterPro" id="IPR046349">
    <property type="entry name" value="C1-like_sf"/>
</dbReference>
<feature type="domain" description="AGC-kinase C-terminal" evidence="20">
    <location>
        <begin position="962"/>
        <end position="1033"/>
    </location>
</feature>
<comment type="caution">
    <text evidence="21">The sequence shown here is derived from an EMBL/GenBank/DDBJ whole genome shotgun (WGS) entry which is preliminary data.</text>
</comment>
<keyword evidence="6" id="KW-0808">Transferase</keyword>
<keyword evidence="10" id="KW-0863">Zinc-finger</keyword>
<dbReference type="Gene3D" id="3.30.200.20">
    <property type="entry name" value="Phosphorylase Kinase, domain 1"/>
    <property type="match status" value="1"/>
</dbReference>
<gene>
    <name evidence="21" type="ORF">niasHS_007407</name>
</gene>
<dbReference type="PROSITE" id="PS50011">
    <property type="entry name" value="PROTEIN_KINASE_DOM"/>
    <property type="match status" value="1"/>
</dbReference>
<evidence type="ECO:0000256" key="1">
    <source>
        <dbReference type="ARBA" id="ARBA00001913"/>
    </source>
</evidence>
<dbReference type="InterPro" id="IPR000961">
    <property type="entry name" value="AGC-kinase_C"/>
</dbReference>
<dbReference type="CDD" id="cd04026">
    <property type="entry name" value="C2_PKC_alpha_gamma"/>
    <property type="match status" value="1"/>
</dbReference>
<feature type="domain" description="Phorbol-ester/DAG-type" evidence="19">
    <location>
        <begin position="386"/>
        <end position="436"/>
    </location>
</feature>
<dbReference type="SMART" id="SM00239">
    <property type="entry name" value="C2"/>
    <property type="match status" value="1"/>
</dbReference>
<dbReference type="InterPro" id="IPR000719">
    <property type="entry name" value="Prot_kinase_dom"/>
</dbReference>
<dbReference type="SMART" id="SM00109">
    <property type="entry name" value="C1"/>
    <property type="match status" value="2"/>
</dbReference>
<evidence type="ECO:0000259" key="20">
    <source>
        <dbReference type="PROSITE" id="PS51285"/>
    </source>
</evidence>
<protein>
    <recommendedName>
        <fullName evidence="3">protein kinase C</fullName>
        <ecNumber evidence="3">2.7.11.13</ecNumber>
    </recommendedName>
</protein>
<dbReference type="Pfam" id="PF00433">
    <property type="entry name" value="Pkinase_C"/>
    <property type="match status" value="1"/>
</dbReference>
<dbReference type="InterPro" id="IPR017441">
    <property type="entry name" value="Protein_kinase_ATP_BS"/>
</dbReference>
<feature type="binding site" evidence="15">
    <location>
        <position position="732"/>
    </location>
    <ligand>
        <name>ATP</name>
        <dbReference type="ChEBI" id="CHEBI:30616"/>
    </ligand>
</feature>
<dbReference type="PROSITE" id="PS00108">
    <property type="entry name" value="PROTEIN_KINASE_ST"/>
    <property type="match status" value="1"/>
</dbReference>
<keyword evidence="11" id="KW-0418">Kinase</keyword>
<keyword evidence="14 15" id="KW-0067">ATP-binding</keyword>
<dbReference type="EMBL" id="JBICCN010000083">
    <property type="protein sequence ID" value="KAL3095308.1"/>
    <property type="molecule type" value="Genomic_DNA"/>
</dbReference>
<evidence type="ECO:0000256" key="8">
    <source>
        <dbReference type="ARBA" id="ARBA00022737"/>
    </source>
</evidence>
<keyword evidence="5" id="KW-0597">Phosphoprotein</keyword>
<evidence type="ECO:0000256" key="10">
    <source>
        <dbReference type="ARBA" id="ARBA00022771"/>
    </source>
</evidence>
<dbReference type="EC" id="2.7.11.13" evidence="3"/>
<comment type="cofactor">
    <cofactor evidence="1">
        <name>Ca(2+)</name>
        <dbReference type="ChEBI" id="CHEBI:29108"/>
    </cofactor>
</comment>
<keyword evidence="7" id="KW-0479">Metal-binding</keyword>
<feature type="domain" description="Phorbol-ester/DAG-type" evidence="19">
    <location>
        <begin position="451"/>
        <end position="501"/>
    </location>
</feature>
<keyword evidence="4" id="KW-0723">Serine/threonine-protein kinase</keyword>
<feature type="region of interest" description="Disordered" evidence="16">
    <location>
        <begin position="103"/>
        <end position="137"/>
    </location>
</feature>
<organism evidence="21 22">
    <name type="scientific">Heterodera schachtii</name>
    <name type="common">Sugarbeet cyst nematode worm</name>
    <name type="synonym">Tylenchus schachtii</name>
    <dbReference type="NCBI Taxonomy" id="97005"/>
    <lineage>
        <taxon>Eukaryota</taxon>
        <taxon>Metazoa</taxon>
        <taxon>Ecdysozoa</taxon>
        <taxon>Nematoda</taxon>
        <taxon>Chromadorea</taxon>
        <taxon>Rhabditida</taxon>
        <taxon>Tylenchina</taxon>
        <taxon>Tylenchomorpha</taxon>
        <taxon>Tylenchoidea</taxon>
        <taxon>Heteroderidae</taxon>
        <taxon>Heteroderinae</taxon>
        <taxon>Heterodera</taxon>
    </lineage>
</organism>
<evidence type="ECO:0000256" key="14">
    <source>
        <dbReference type="ARBA" id="ARBA00022840"/>
    </source>
</evidence>
<dbReference type="SMART" id="SM00133">
    <property type="entry name" value="S_TK_X"/>
    <property type="match status" value="1"/>
</dbReference>
<sequence>MKIIPFKVPFLPSSSLQFISPPSLLPSFVSNFSLPEAAMISFDDSHWDNDGGGEHSDDNVPESASQLRRVSPFGAVPRAHGTVRRLCSSITLKFGASAVSATASPSISPRSASGRQKVLSRKVSAPGRFSKSKPRRTSIPSALLPSLIVATVGGDTVDTGLRMGMGGGAHLAPTSVRSTHPLLIFVFISAPVPAFPSILSSPSPPLFPPPLHLFLLQMPLANRRPPSSAGAATYLSSCPSSSASHYSLCKRPSSSILPSPPFEQPQQQPMAHHLTALPAPRLRSNSCICLSHLAEGETSQNALRDGQRLLMPREGCLRDTALNSSNSALDQLAKLSQQQQQTAKDPVVESSLAIRKLSQAFAQRIEGKAFVRRGALRQKNVHEVKLHKFIPRFFKQPTFCSHCKDFIWGLNKQGFQCQVCTLVVHKRCHEFVSFACPGADKGVDSDDPRQQHRWEATTYSSPTFCDHCGSLLYGLIHQGMKCQCCYTSVHHRCVKYVPNMCGMDHTEKRGRIDLGTFIQDGVLHIHIREARNLIPMDPNGLSDPYVKLKLIPFEDEQGKAKQKTRTIKATLNPIWDEHFQFKLEPSDKDRRLSVEVWDWDRTSRNDFMGSLSFGISELIKEPMNGWFKLLNDEEGEYYNIPIPPEDEKDIERLQKKMADLHGQRKGALGEEGRAKSVTKQRQSATALENRVQRHKEVVKAADFNFITVLGKGSFGKVLLGEHKHLKELFAIKILKKDVIIQDDDVECTMVEKRVLALPDKPPFLVALHSCFQTMDRLYFVMEFVNGGDLMYQIQQVGKFKEPVAVFYSAEIACGLFYLHSKGIIYRDLKLDNVMLERDGHIKITDFGMCKEGIQGDITTKTFCGTPDYIAPEIILYQPYGKSVDWWAYGVLLFEMLAGQPPFDGEDEDELFTAITEHNVSYPKSMSKESVLICKGFLSKAPSKRLGCSADGERQVKEHCFFRRIDWHKIETRQVQPPFKPKIRSADDTSNFDSEFTGEAPKLTPVDRLFLMNLDQNEFEGFTFVNAEFTPQGENKTADKTI</sequence>
<evidence type="ECO:0000259" key="19">
    <source>
        <dbReference type="PROSITE" id="PS50081"/>
    </source>
</evidence>
<feature type="compositionally biased region" description="Polar residues" evidence="16">
    <location>
        <begin position="103"/>
        <end position="114"/>
    </location>
</feature>
<feature type="region of interest" description="Disordered" evidence="16">
    <location>
        <begin position="663"/>
        <end position="686"/>
    </location>
</feature>
<feature type="region of interest" description="Disordered" evidence="16">
    <location>
        <begin position="45"/>
        <end position="66"/>
    </location>
</feature>
<keyword evidence="8" id="KW-0677">Repeat</keyword>
<dbReference type="InterPro" id="IPR000008">
    <property type="entry name" value="C2_dom"/>
</dbReference>
<dbReference type="FunFam" id="1.10.510.10:FF:000023">
    <property type="entry name" value="Protein kinase C"/>
    <property type="match status" value="1"/>
</dbReference>
<evidence type="ECO:0000256" key="2">
    <source>
        <dbReference type="ARBA" id="ARBA00005490"/>
    </source>
</evidence>
<evidence type="ECO:0000256" key="16">
    <source>
        <dbReference type="SAM" id="MobiDB-lite"/>
    </source>
</evidence>
<dbReference type="Pfam" id="PF00069">
    <property type="entry name" value="Pkinase"/>
    <property type="match status" value="1"/>
</dbReference>
<evidence type="ECO:0000256" key="3">
    <source>
        <dbReference type="ARBA" id="ARBA00012429"/>
    </source>
</evidence>
<dbReference type="Gene3D" id="1.10.510.10">
    <property type="entry name" value="Transferase(Phosphotransferase) domain 1"/>
    <property type="match status" value="1"/>
</dbReference>
<dbReference type="CDD" id="cd05587">
    <property type="entry name" value="STKc_cPKC"/>
    <property type="match status" value="1"/>
</dbReference>
<dbReference type="Pfam" id="PF00168">
    <property type="entry name" value="C2"/>
    <property type="match status" value="1"/>
</dbReference>
<feature type="compositionally biased region" description="Polar residues" evidence="16">
    <location>
        <begin position="677"/>
        <end position="686"/>
    </location>
</feature>
<dbReference type="PANTHER" id="PTHR24351">
    <property type="entry name" value="RIBOSOMAL PROTEIN S6 KINASE"/>
    <property type="match status" value="1"/>
</dbReference>
<keyword evidence="13" id="KW-0106">Calcium</keyword>
<evidence type="ECO:0000259" key="17">
    <source>
        <dbReference type="PROSITE" id="PS50004"/>
    </source>
</evidence>
<proteinExistence type="inferred from homology"/>
<evidence type="ECO:0000313" key="22">
    <source>
        <dbReference type="Proteomes" id="UP001620645"/>
    </source>
</evidence>
<dbReference type="PRINTS" id="PR00360">
    <property type="entry name" value="C2DOMAIN"/>
</dbReference>
<dbReference type="SUPFAM" id="SSF57889">
    <property type="entry name" value="Cysteine-rich domain"/>
    <property type="match status" value="2"/>
</dbReference>
<dbReference type="Pfam" id="PF00130">
    <property type="entry name" value="C1_1"/>
    <property type="match status" value="2"/>
</dbReference>
<dbReference type="SUPFAM" id="SSF49562">
    <property type="entry name" value="C2 domain (Calcium/lipid-binding domain, CaLB)"/>
    <property type="match status" value="1"/>
</dbReference>
<dbReference type="InterPro" id="IPR035892">
    <property type="entry name" value="C2_domain_sf"/>
</dbReference>
<dbReference type="FunFam" id="3.30.60.20:FF:000006">
    <property type="entry name" value="Protein kinase C"/>
    <property type="match status" value="1"/>
</dbReference>
<dbReference type="PROSITE" id="PS51285">
    <property type="entry name" value="AGC_KINASE_CTER"/>
    <property type="match status" value="1"/>
</dbReference>
<dbReference type="FunFam" id="3.30.200.20:FF:000080">
    <property type="entry name" value="Protein kinase C"/>
    <property type="match status" value="1"/>
</dbReference>
<evidence type="ECO:0000256" key="7">
    <source>
        <dbReference type="ARBA" id="ARBA00022723"/>
    </source>
</evidence>
<dbReference type="CDD" id="cd20833">
    <property type="entry name" value="C1_cPKC_rpt1"/>
    <property type="match status" value="1"/>
</dbReference>
<dbReference type="InterPro" id="IPR017892">
    <property type="entry name" value="Pkinase_C"/>
</dbReference>
<dbReference type="PROSITE" id="PS50004">
    <property type="entry name" value="C2"/>
    <property type="match status" value="1"/>
</dbReference>
<evidence type="ECO:0000256" key="4">
    <source>
        <dbReference type="ARBA" id="ARBA00022527"/>
    </source>
</evidence>
<evidence type="ECO:0000256" key="12">
    <source>
        <dbReference type="ARBA" id="ARBA00022833"/>
    </source>
</evidence>